<gene>
    <name evidence="1" type="ORF">GCM10009851_25000</name>
</gene>
<accession>A0ABN3DPZ3</accession>
<organism evidence="1 2">
    <name type="scientific">Herbiconiux moechotypicola</name>
    <dbReference type="NCBI Taxonomy" id="637393"/>
    <lineage>
        <taxon>Bacteria</taxon>
        <taxon>Bacillati</taxon>
        <taxon>Actinomycetota</taxon>
        <taxon>Actinomycetes</taxon>
        <taxon>Micrococcales</taxon>
        <taxon>Microbacteriaceae</taxon>
        <taxon>Herbiconiux</taxon>
    </lineage>
</organism>
<evidence type="ECO:0000313" key="2">
    <source>
        <dbReference type="Proteomes" id="UP001500929"/>
    </source>
</evidence>
<dbReference type="EMBL" id="BAAAQY010000007">
    <property type="protein sequence ID" value="GAA2238862.1"/>
    <property type="molecule type" value="Genomic_DNA"/>
</dbReference>
<dbReference type="RefSeq" id="WP_259481376.1">
    <property type="nucleotide sequence ID" value="NZ_BAAAQY010000007.1"/>
</dbReference>
<dbReference type="Gene3D" id="3.40.50.12090">
    <property type="match status" value="2"/>
</dbReference>
<reference evidence="1 2" key="1">
    <citation type="journal article" date="2019" name="Int. J. Syst. Evol. Microbiol.">
        <title>The Global Catalogue of Microorganisms (GCM) 10K type strain sequencing project: providing services to taxonomists for standard genome sequencing and annotation.</title>
        <authorList>
            <consortium name="The Broad Institute Genomics Platform"/>
            <consortium name="The Broad Institute Genome Sequencing Center for Infectious Disease"/>
            <person name="Wu L."/>
            <person name="Ma J."/>
        </authorList>
    </citation>
    <scope>NUCLEOTIDE SEQUENCE [LARGE SCALE GENOMIC DNA]</scope>
    <source>
        <strain evidence="1 2">JCM 16117</strain>
    </source>
</reference>
<keyword evidence="2" id="KW-1185">Reference proteome</keyword>
<name>A0ABN3DPZ3_9MICO</name>
<dbReference type="Proteomes" id="UP001500929">
    <property type="component" value="Unassembled WGS sequence"/>
</dbReference>
<comment type="caution">
    <text evidence="1">The sequence shown here is derived from an EMBL/GenBank/DDBJ whole genome shotgun (WGS) entry which is preliminary data.</text>
</comment>
<dbReference type="InterPro" id="IPR007253">
    <property type="entry name" value="Cell_wall-bd_2"/>
</dbReference>
<dbReference type="PANTHER" id="PTHR30032">
    <property type="entry name" value="N-ACETYLMURAMOYL-L-ALANINE AMIDASE-RELATED"/>
    <property type="match status" value="1"/>
</dbReference>
<dbReference type="InterPro" id="IPR051922">
    <property type="entry name" value="Bact_Sporulation_Assoc"/>
</dbReference>
<protein>
    <recommendedName>
        <fullName evidence="3">Cell wall-binding repeat-containing protein</fullName>
    </recommendedName>
</protein>
<proteinExistence type="predicted"/>
<dbReference type="PANTHER" id="PTHR30032:SF4">
    <property type="entry name" value="AMIDASE ENHANCER"/>
    <property type="match status" value="1"/>
</dbReference>
<sequence length="338" mass="34456">MTRNRSLRWRTALIAWLAVTAVGWSAGGEAAAEVRLPRPGRIAGADRYAQAVEASRSVFSGSSLVYLASGESFPDALSAASVAGVRESPLLLVPHDRAPDGVVAEIRRLRAEVAVVVGGRSSIDDEVLIALSRQLPGVIVSRVQGADRYATSRTLLVDPLAGAPDAGSLTLATGADFPDALAAASPAARRGAPVLLLSSEASDPAGADAMFLRGFAPDATVIVGGPRSITPEAEATLGMIAPASRLSGADRYATAVAVSRHAYASARTVYLTSGTGFADALSGGPVAAHAAAPLLVVRPDCVPGTVRAELERLAPDRIVLLGGTASLGAAVERLETCP</sequence>
<dbReference type="Pfam" id="PF04122">
    <property type="entry name" value="CW_binding_2"/>
    <property type="match status" value="3"/>
</dbReference>
<evidence type="ECO:0008006" key="3">
    <source>
        <dbReference type="Google" id="ProtNLM"/>
    </source>
</evidence>
<evidence type="ECO:0000313" key="1">
    <source>
        <dbReference type="EMBL" id="GAA2238862.1"/>
    </source>
</evidence>